<dbReference type="GO" id="GO:0039663">
    <property type="term" value="P:membrane fusion involved in viral entry into host cell"/>
    <property type="evidence" value="ECO:0007669"/>
    <property type="project" value="UniProtKB-KW"/>
</dbReference>
<protein>
    <submittedName>
        <fullName evidence="13">MC083</fullName>
    </submittedName>
</protein>
<reference evidence="13" key="1">
    <citation type="journal article" date="2017" name="J. Gen. Virol.">
        <title>Recombination events and variability among full-length genomes of co-circulating molluscum contagiosum virus subtypes 1 and 2.</title>
        <authorList>
            <person name="Lopez-Bueno A."/>
            <person name="Parras-Molto M."/>
            <person name="Lopez-Barrantes O."/>
            <person name="Belda S."/>
            <person name="Alejo A."/>
        </authorList>
    </citation>
    <scope>NUCLEOTIDE SEQUENCE</scope>
    <source>
        <strain evidence="13">Madrid 2016_1</strain>
    </source>
</reference>
<keyword evidence="3" id="KW-1162">Viral penetration into host cytoplasm</keyword>
<evidence type="ECO:0000313" key="18">
    <source>
        <dbReference type="EMBL" id="AYO89106.1"/>
    </source>
</evidence>
<gene>
    <name evidence="13" type="primary">MC083R</name>
</gene>
<evidence type="ECO:0000256" key="8">
    <source>
        <dbReference type="ARBA" id="ARBA00022989"/>
    </source>
</evidence>
<evidence type="ECO:0000256" key="3">
    <source>
        <dbReference type="ARBA" id="ARBA00022595"/>
    </source>
</evidence>
<dbReference type="InterPro" id="IPR005023">
    <property type="entry name" value="Pox_LP_H2"/>
</dbReference>
<evidence type="ECO:0000256" key="10">
    <source>
        <dbReference type="ARBA" id="ARBA00023157"/>
    </source>
</evidence>
<keyword evidence="11" id="KW-1160">Virus entry into host cell</keyword>
<dbReference type="Pfam" id="PF03356">
    <property type="entry name" value="Pox_LP_H2"/>
    <property type="match status" value="1"/>
</dbReference>
<evidence type="ECO:0000313" key="15">
    <source>
        <dbReference type="EMBL" id="AYO87888.1"/>
    </source>
</evidence>
<evidence type="ECO:0000313" key="16">
    <source>
        <dbReference type="EMBL" id="AYO88058.1"/>
    </source>
</evidence>
<dbReference type="EMBL" id="KY040274">
    <property type="protein sequence ID" value="AQY16656.1"/>
    <property type="molecule type" value="Genomic_DNA"/>
</dbReference>
<evidence type="ECO:0000313" key="14">
    <source>
        <dbReference type="EMBL" id="AYO87718.1"/>
    </source>
</evidence>
<dbReference type="Proteomes" id="UP000317568">
    <property type="component" value="Genome"/>
</dbReference>
<keyword evidence="7" id="KW-0735">Signal-anchor</keyword>
<keyword evidence="10" id="KW-1015">Disulfide bond</keyword>
<evidence type="ECO:0000256" key="2">
    <source>
        <dbReference type="ARBA" id="ARBA00022506"/>
    </source>
</evidence>
<dbReference type="Proteomes" id="UP000320816">
    <property type="component" value="Segment"/>
</dbReference>
<evidence type="ECO:0000256" key="4">
    <source>
        <dbReference type="ARBA" id="ARBA00022692"/>
    </source>
</evidence>
<comment type="subcellular location">
    <subcellularLocation>
        <location evidence="1">Virion membrane</location>
        <topology evidence="1">Single-pass type III membrane protein</topology>
    </subcellularLocation>
</comment>
<feature type="transmembrane region" description="Helical" evidence="12">
    <location>
        <begin position="27"/>
        <end position="49"/>
    </location>
</feature>
<evidence type="ECO:0000256" key="5">
    <source>
        <dbReference type="ARBA" id="ARBA00022844"/>
    </source>
</evidence>
<sequence length="191" mass="21588">MADATTLSVNGLELQYVRAHERASVRYARVSTVCFFLLVLLASSVLFLYQTSDNNVLAELARYARIKSAVRSWRPLLLAKARIERERGRALASTRPDVFEFRCLDFGPFFVPVRLDRASFLPQAVRRGRGDGWMVNKAAQADPSAQQFCEFVLRNHEGNTITCGPEMFAEIGYGGYFEQAHWCGAMLELLQ</sequence>
<evidence type="ECO:0000313" key="17">
    <source>
        <dbReference type="EMBL" id="AYO88228.1"/>
    </source>
</evidence>
<keyword evidence="5" id="KW-0946">Virion</keyword>
<evidence type="ECO:0000256" key="7">
    <source>
        <dbReference type="ARBA" id="ARBA00022968"/>
    </source>
</evidence>
<dbReference type="GO" id="GO:0046718">
    <property type="term" value="P:symbiont entry into host cell"/>
    <property type="evidence" value="ECO:0007669"/>
    <property type="project" value="UniProtKB-KW"/>
</dbReference>
<dbReference type="Proteomes" id="UP000320664">
    <property type="component" value="Segment"/>
</dbReference>
<organismHost>
    <name type="scientific">Homo sapiens</name>
    <name type="common">Human</name>
    <dbReference type="NCBI Taxonomy" id="9606"/>
</organismHost>
<dbReference type="Proteomes" id="UP000317891">
    <property type="component" value="Segment"/>
</dbReference>
<dbReference type="EMBL" id="MH320551">
    <property type="protein sequence ID" value="AYO88228.1"/>
    <property type="molecule type" value="Genomic_DNA"/>
</dbReference>
<reference evidence="14" key="2">
    <citation type="journal article" date="2018" name="Viruses">
        <title>New Insights into the Evolutionary and Genomic Landscape of Molluscum Contagiosum Virus (MCV) based on Nine MCV1 and Six MCV2 Complete Genome Sequences.</title>
        <authorList>
            <person name="Zorec T."/>
            <person name="Kutnjak D."/>
            <person name="Hosnjak L."/>
            <person name="Kusar B."/>
            <person name="Trcko K."/>
            <person name="Kocjan B."/>
            <person name="Li Y."/>
            <person name="Krizmaric M."/>
            <person name="Miljkovic J."/>
            <person name="Ravnikar M."/>
            <person name="Poljak M."/>
        </authorList>
    </citation>
    <scope>NUCLEOTIDE SEQUENCE [LARGE SCALE GENOMIC DNA]</scope>
    <source>
        <strain evidence="14">MCV2_MB98</strain>
        <strain evidence="15">MCV2_MC313</strain>
        <strain evidence="16">MCV2_MC316</strain>
        <strain evidence="17">MCV2_MC332</strain>
        <strain evidence="18">MCV2_MC515</strain>
    </source>
</reference>
<keyword evidence="9 12" id="KW-0472">Membrane</keyword>
<evidence type="ECO:0000256" key="12">
    <source>
        <dbReference type="SAM" id="Phobius"/>
    </source>
</evidence>
<keyword evidence="2" id="KW-1168">Fusion of virus membrane with host membrane</keyword>
<dbReference type="EMBL" id="MH320550">
    <property type="protein sequence ID" value="AYO88058.1"/>
    <property type="molecule type" value="Genomic_DNA"/>
</dbReference>
<reference evidence="14" key="3">
    <citation type="submission" date="2018-05" db="EMBL/GenBank/DDBJ databases">
        <authorList>
            <person name="Zorec T.M."/>
            <person name="Hosnjak L."/>
            <person name="Kutnjak D."/>
            <person name="Kusar B."/>
            <person name="Trcko K."/>
            <person name="Kocjan B.J."/>
            <person name="Li Y."/>
            <person name="Krizmaric M."/>
            <person name="Miljkovic J."/>
            <person name="Ravnikar M."/>
            <person name="Poljak M."/>
        </authorList>
    </citation>
    <scope>NUCLEOTIDE SEQUENCE</scope>
    <source>
        <strain evidence="14">MCV2_MB98</strain>
        <strain evidence="15">MCV2_MC313</strain>
        <strain evidence="16">MCV2_MC316</strain>
        <strain evidence="17">MCV2_MC332</strain>
        <strain evidence="18">MCV2_MC515</strain>
    </source>
</reference>
<evidence type="ECO:0000313" key="13">
    <source>
        <dbReference type="EMBL" id="AQY16656.1"/>
    </source>
</evidence>
<evidence type="ECO:0000256" key="11">
    <source>
        <dbReference type="ARBA" id="ARBA00023296"/>
    </source>
</evidence>
<organism evidence="13">
    <name type="scientific">Molluscum contagiosum virus subtype 2</name>
    <name type="common">MOCV</name>
    <name type="synonym">MCVII</name>
    <dbReference type="NCBI Taxonomy" id="10281"/>
    <lineage>
        <taxon>Viruses</taxon>
        <taxon>Varidnaviria</taxon>
        <taxon>Bamfordvirae</taxon>
        <taxon>Nucleocytoviricota</taxon>
        <taxon>Pokkesviricetes</taxon>
        <taxon>Chitovirales</taxon>
        <taxon>Poxviridae</taxon>
        <taxon>Chordopoxvirinae</taxon>
        <taxon>Molluscipoxvirus</taxon>
        <taxon>Molluscipoxvirus molluscum</taxon>
        <taxon>Molluscum contagiosum virus</taxon>
    </lineage>
</organism>
<dbReference type="Proteomes" id="UP000319755">
    <property type="component" value="Genome"/>
</dbReference>
<keyword evidence="8 12" id="KW-1133">Transmembrane helix</keyword>
<keyword evidence="6" id="KW-0426">Late protein</keyword>
<dbReference type="Proteomes" id="UP000315637">
    <property type="component" value="Segment"/>
</dbReference>
<dbReference type="EMBL" id="MH320556">
    <property type="protein sequence ID" value="AYO89106.1"/>
    <property type="molecule type" value="Genomic_DNA"/>
</dbReference>
<evidence type="ECO:0000256" key="9">
    <source>
        <dbReference type="ARBA" id="ARBA00023136"/>
    </source>
</evidence>
<dbReference type="EMBL" id="MH320548">
    <property type="protein sequence ID" value="AYO87718.1"/>
    <property type="molecule type" value="Genomic_DNA"/>
</dbReference>
<evidence type="ECO:0000256" key="6">
    <source>
        <dbReference type="ARBA" id="ARBA00022921"/>
    </source>
</evidence>
<dbReference type="EMBL" id="MH320549">
    <property type="protein sequence ID" value="AYO87888.1"/>
    <property type="molecule type" value="Genomic_DNA"/>
</dbReference>
<name>A0A1S7DLR3_MCV2</name>
<keyword evidence="4 12" id="KW-0812">Transmembrane</keyword>
<accession>A0A1S7DLR3</accession>
<dbReference type="GO" id="GO:0055036">
    <property type="term" value="C:virion membrane"/>
    <property type="evidence" value="ECO:0007669"/>
    <property type="project" value="UniProtKB-SubCell"/>
</dbReference>
<proteinExistence type="predicted"/>
<evidence type="ECO:0000256" key="1">
    <source>
        <dbReference type="ARBA" id="ARBA00004462"/>
    </source>
</evidence>